<sequence length="116" mass="12771">MPAVNYGELCSRHGYYSTTTTPPTTTVGVSGAFKEKMSAWTLLAIQIMGYCRPLLEFFILMVVTVGYQRVKRWAKASKKEPCPHCDSVIYEEENGAPGALPSSPPSPPPIFSKEVQ</sequence>
<evidence type="ECO:0000256" key="1">
    <source>
        <dbReference type="SAM" id="MobiDB-lite"/>
    </source>
</evidence>
<proteinExistence type="predicted"/>
<evidence type="ECO:0000313" key="3">
    <source>
        <dbReference type="Proteomes" id="UP000035680"/>
    </source>
</evidence>
<reference evidence="3" key="1">
    <citation type="submission" date="2014-07" db="EMBL/GenBank/DDBJ databases">
        <authorList>
            <person name="Martin A.A"/>
            <person name="De Silva N."/>
        </authorList>
    </citation>
    <scope>NUCLEOTIDE SEQUENCE</scope>
</reference>
<keyword evidence="3" id="KW-1185">Reference proteome</keyword>
<name>A0A0K0FCV3_STRVS</name>
<dbReference type="Proteomes" id="UP000035680">
    <property type="component" value="Unassembled WGS sequence"/>
</dbReference>
<accession>A0A0K0FCV3</accession>
<organism evidence="3 4">
    <name type="scientific">Strongyloides venezuelensis</name>
    <name type="common">Threadworm</name>
    <dbReference type="NCBI Taxonomy" id="75913"/>
    <lineage>
        <taxon>Eukaryota</taxon>
        <taxon>Metazoa</taxon>
        <taxon>Ecdysozoa</taxon>
        <taxon>Nematoda</taxon>
        <taxon>Chromadorea</taxon>
        <taxon>Rhabditida</taxon>
        <taxon>Tylenchina</taxon>
        <taxon>Panagrolaimomorpha</taxon>
        <taxon>Strongyloidoidea</taxon>
        <taxon>Strongyloididae</taxon>
        <taxon>Strongyloides</taxon>
    </lineage>
</organism>
<keyword evidence="2" id="KW-1133">Transmembrane helix</keyword>
<feature type="region of interest" description="Disordered" evidence="1">
    <location>
        <begin position="94"/>
        <end position="116"/>
    </location>
</feature>
<evidence type="ECO:0000313" key="4">
    <source>
        <dbReference type="WBParaSite" id="SVE_0667000.1"/>
    </source>
</evidence>
<protein>
    <submittedName>
        <fullName evidence="4">Anoctamin</fullName>
    </submittedName>
</protein>
<keyword evidence="2" id="KW-0812">Transmembrane</keyword>
<keyword evidence="2" id="KW-0472">Membrane</keyword>
<reference evidence="4" key="2">
    <citation type="submission" date="2015-08" db="UniProtKB">
        <authorList>
            <consortium name="WormBaseParasite"/>
        </authorList>
    </citation>
    <scope>IDENTIFICATION</scope>
</reference>
<dbReference type="AlphaFoldDB" id="A0A0K0FCV3"/>
<dbReference type="WBParaSite" id="SVE_0667000.1">
    <property type="protein sequence ID" value="SVE_0667000.1"/>
    <property type="gene ID" value="SVE_0667000"/>
</dbReference>
<evidence type="ECO:0000256" key="2">
    <source>
        <dbReference type="SAM" id="Phobius"/>
    </source>
</evidence>
<feature type="transmembrane region" description="Helical" evidence="2">
    <location>
        <begin position="43"/>
        <end position="67"/>
    </location>
</feature>